<evidence type="ECO:0000313" key="2">
    <source>
        <dbReference type="EMBL" id="MDI9864386.1"/>
    </source>
</evidence>
<dbReference type="Proteomes" id="UP001236569">
    <property type="component" value="Unassembled WGS sequence"/>
</dbReference>
<proteinExistence type="predicted"/>
<accession>A0ABT6YMG8</accession>
<evidence type="ECO:0000256" key="1">
    <source>
        <dbReference type="SAM" id="SignalP"/>
    </source>
</evidence>
<reference evidence="2 3" key="1">
    <citation type="submission" date="2023-05" db="EMBL/GenBank/DDBJ databases">
        <title>Novel species of genus Flectobacillus isolated from stream in China.</title>
        <authorList>
            <person name="Lu H."/>
        </authorList>
    </citation>
    <scope>NUCLEOTIDE SEQUENCE [LARGE SCALE GENOMIC DNA]</scope>
    <source>
        <strain evidence="2 3">DC10W</strain>
    </source>
</reference>
<dbReference type="RefSeq" id="WP_283369585.1">
    <property type="nucleotide sequence ID" value="NZ_JASHID010000005.1"/>
</dbReference>
<evidence type="ECO:0008006" key="4">
    <source>
        <dbReference type="Google" id="ProtNLM"/>
    </source>
</evidence>
<dbReference type="EMBL" id="JASHID010000005">
    <property type="protein sequence ID" value="MDI9864386.1"/>
    <property type="molecule type" value="Genomic_DNA"/>
</dbReference>
<gene>
    <name evidence="2" type="ORF">QM480_08615</name>
</gene>
<keyword evidence="1" id="KW-0732">Signal</keyword>
<organism evidence="2 3">
    <name type="scientific">Flectobacillus longus</name>
    <dbReference type="NCBI Taxonomy" id="2984207"/>
    <lineage>
        <taxon>Bacteria</taxon>
        <taxon>Pseudomonadati</taxon>
        <taxon>Bacteroidota</taxon>
        <taxon>Cytophagia</taxon>
        <taxon>Cytophagales</taxon>
        <taxon>Flectobacillaceae</taxon>
        <taxon>Flectobacillus</taxon>
    </lineage>
</organism>
<sequence length="250" mass="27381">MKKLFLAAHLVVLSTTQSTFSFSAVIQATNDKPTKVIFHGVYKIPDHEIYTILKGIRTPINESSQILIEPNSSIILRVVNLKTNQIVAREKIMYMNLTTDLVFESLQGEHILYKRKASTGIEKAVETTKTPVATSVPKVGATATLKTESAGSFVKPKPGTFPEKDGIRSGKGVYDEKAPLNTKATNTTKVVETEKLDPRATLTKVNYPKQKEESAQKVGNLGTINAKPIIIKKATTKPASTTNTKTKVKQ</sequence>
<protein>
    <recommendedName>
        <fullName evidence="4">AMIN domain-containing protein</fullName>
    </recommendedName>
</protein>
<keyword evidence="3" id="KW-1185">Reference proteome</keyword>
<feature type="chain" id="PRO_5046587420" description="AMIN domain-containing protein" evidence="1">
    <location>
        <begin position="24"/>
        <end position="250"/>
    </location>
</feature>
<name>A0ABT6YMG8_9BACT</name>
<evidence type="ECO:0000313" key="3">
    <source>
        <dbReference type="Proteomes" id="UP001236569"/>
    </source>
</evidence>
<comment type="caution">
    <text evidence="2">The sequence shown here is derived from an EMBL/GenBank/DDBJ whole genome shotgun (WGS) entry which is preliminary data.</text>
</comment>
<feature type="signal peptide" evidence="1">
    <location>
        <begin position="1"/>
        <end position="23"/>
    </location>
</feature>